<protein>
    <submittedName>
        <fullName evidence="4">NAD(P)H-quinone oxidoreductase</fullName>
    </submittedName>
</protein>
<dbReference type="EMBL" id="JBHTJO010000001">
    <property type="protein sequence ID" value="MFD0986483.1"/>
    <property type="molecule type" value="Genomic_DNA"/>
</dbReference>
<dbReference type="Pfam" id="PF00107">
    <property type="entry name" value="ADH_zinc_N"/>
    <property type="match status" value="1"/>
</dbReference>
<name>A0ABW3J7T1_9HYPH</name>
<accession>A0ABW3J7T1</accession>
<keyword evidence="2" id="KW-0560">Oxidoreductase</keyword>
<dbReference type="Gene3D" id="3.90.180.10">
    <property type="entry name" value="Medium-chain alcohol dehydrogenases, catalytic domain"/>
    <property type="match status" value="1"/>
</dbReference>
<keyword evidence="1" id="KW-0521">NADP</keyword>
<dbReference type="InterPro" id="IPR036291">
    <property type="entry name" value="NAD(P)-bd_dom_sf"/>
</dbReference>
<feature type="domain" description="Enoyl reductase (ER)" evidence="3">
    <location>
        <begin position="15"/>
        <end position="328"/>
    </location>
</feature>
<evidence type="ECO:0000259" key="3">
    <source>
        <dbReference type="SMART" id="SM00829"/>
    </source>
</evidence>
<dbReference type="SUPFAM" id="SSF51735">
    <property type="entry name" value="NAD(P)-binding Rossmann-fold domains"/>
    <property type="match status" value="1"/>
</dbReference>
<dbReference type="InterPro" id="IPR020843">
    <property type="entry name" value="ER"/>
</dbReference>
<dbReference type="SMART" id="SM00829">
    <property type="entry name" value="PKS_ER"/>
    <property type="match status" value="1"/>
</dbReference>
<evidence type="ECO:0000256" key="1">
    <source>
        <dbReference type="ARBA" id="ARBA00022857"/>
    </source>
</evidence>
<dbReference type="Pfam" id="PF08240">
    <property type="entry name" value="ADH_N"/>
    <property type="match status" value="1"/>
</dbReference>
<dbReference type="RefSeq" id="WP_379086701.1">
    <property type="nucleotide sequence ID" value="NZ_JBHTJO010000001.1"/>
</dbReference>
<dbReference type="Proteomes" id="UP001597102">
    <property type="component" value="Unassembled WGS sequence"/>
</dbReference>
<proteinExistence type="predicted"/>
<sequence length="333" mass="35809">MLPSTMTVIETEDKGGPEVLKVAERPLPEPGKGEVLIEVHAAGVNRPDVLQRMGLYPAPKDASDLLGLEVAGKVVKCGEGANRFKEGDEVCALVNGGGYAQYAVAPEATTLKKPENLSFTEAAALPETVFTVWHNVFERGQLKEGDWLLVHGGSSGIGTTAIQMATLKGAKVIVTAGTDEKCHACEELGAVKAINYKEEDFVKVVKEITDRHGADVILDMVGGDYIEKDIHAAATEGRIVQIAFLQGSKVEVDLVRLMMRRLTLTGSTLRAQSDQAKAEMARAIETAVWPLVEDGKLGPVMDSTFDLEDVAEAHKRIDDPHHIGKIVLSVEHG</sequence>
<evidence type="ECO:0000256" key="2">
    <source>
        <dbReference type="ARBA" id="ARBA00023002"/>
    </source>
</evidence>
<dbReference type="InterPro" id="IPR014189">
    <property type="entry name" value="Quinone_OxRdtase_PIG3"/>
</dbReference>
<dbReference type="SUPFAM" id="SSF50129">
    <property type="entry name" value="GroES-like"/>
    <property type="match status" value="1"/>
</dbReference>
<dbReference type="InterPro" id="IPR013154">
    <property type="entry name" value="ADH-like_N"/>
</dbReference>
<evidence type="ECO:0000313" key="5">
    <source>
        <dbReference type="Proteomes" id="UP001597102"/>
    </source>
</evidence>
<dbReference type="PANTHER" id="PTHR48106:SF8">
    <property type="entry name" value="OS02G0805600 PROTEIN"/>
    <property type="match status" value="1"/>
</dbReference>
<dbReference type="InterPro" id="IPR013149">
    <property type="entry name" value="ADH-like_C"/>
</dbReference>
<reference evidence="5" key="1">
    <citation type="journal article" date="2019" name="Int. J. Syst. Evol. Microbiol.">
        <title>The Global Catalogue of Microorganisms (GCM) 10K type strain sequencing project: providing services to taxonomists for standard genome sequencing and annotation.</title>
        <authorList>
            <consortium name="The Broad Institute Genomics Platform"/>
            <consortium name="The Broad Institute Genome Sequencing Center for Infectious Disease"/>
            <person name="Wu L."/>
            <person name="Ma J."/>
        </authorList>
    </citation>
    <scope>NUCLEOTIDE SEQUENCE [LARGE SCALE GENOMIC DNA]</scope>
    <source>
        <strain evidence="5">CCUG 61697</strain>
    </source>
</reference>
<dbReference type="PANTHER" id="PTHR48106">
    <property type="entry name" value="QUINONE OXIDOREDUCTASE PIG3-RELATED"/>
    <property type="match status" value="1"/>
</dbReference>
<comment type="caution">
    <text evidence="4">The sequence shown here is derived from an EMBL/GenBank/DDBJ whole genome shotgun (WGS) entry which is preliminary data.</text>
</comment>
<gene>
    <name evidence="4" type="ORF">ACFQ2F_05170</name>
</gene>
<dbReference type="Gene3D" id="3.40.50.720">
    <property type="entry name" value="NAD(P)-binding Rossmann-like Domain"/>
    <property type="match status" value="1"/>
</dbReference>
<dbReference type="NCBIfam" id="TIGR02824">
    <property type="entry name" value="quinone_pig3"/>
    <property type="match status" value="1"/>
</dbReference>
<dbReference type="InterPro" id="IPR011032">
    <property type="entry name" value="GroES-like_sf"/>
</dbReference>
<evidence type="ECO:0000313" key="4">
    <source>
        <dbReference type="EMBL" id="MFD0986483.1"/>
    </source>
</evidence>
<keyword evidence="5" id="KW-1185">Reference proteome</keyword>
<dbReference type="CDD" id="cd05276">
    <property type="entry name" value="p53_inducible_oxidoreductase"/>
    <property type="match status" value="1"/>
</dbReference>
<organism evidence="4 5">
    <name type="scientific">Methyloligella solikamskensis</name>
    <dbReference type="NCBI Taxonomy" id="1177756"/>
    <lineage>
        <taxon>Bacteria</taxon>
        <taxon>Pseudomonadati</taxon>
        <taxon>Pseudomonadota</taxon>
        <taxon>Alphaproteobacteria</taxon>
        <taxon>Hyphomicrobiales</taxon>
        <taxon>Hyphomicrobiaceae</taxon>
        <taxon>Methyloligella</taxon>
    </lineage>
</organism>